<dbReference type="RefSeq" id="WP_040200532.1">
    <property type="nucleotide sequence ID" value="NZ_CP010311.1"/>
</dbReference>
<proteinExistence type="predicted"/>
<organism evidence="1 2">
    <name type="scientific">Geoalkalibacter subterraneus</name>
    <dbReference type="NCBI Taxonomy" id="483547"/>
    <lineage>
        <taxon>Bacteria</taxon>
        <taxon>Pseudomonadati</taxon>
        <taxon>Thermodesulfobacteriota</taxon>
        <taxon>Desulfuromonadia</taxon>
        <taxon>Desulfuromonadales</taxon>
        <taxon>Geoalkalibacteraceae</taxon>
        <taxon>Geoalkalibacter</taxon>
    </lineage>
</organism>
<evidence type="ECO:0000313" key="1">
    <source>
        <dbReference type="EMBL" id="AJF06766.1"/>
    </source>
</evidence>
<dbReference type="EMBL" id="CP010311">
    <property type="protein sequence ID" value="AJF06766.1"/>
    <property type="molecule type" value="Genomic_DNA"/>
</dbReference>
<reference evidence="1 2" key="1">
    <citation type="journal article" date="2015" name="Genome Announc.">
        <title>Genomes of Geoalkalibacter ferrihydriticus Z-0531T and Geoalkalibacter subterraneus Red1T, Two Haloalkaliphilic Metal-Reducing Deltaproteobacteria.</title>
        <authorList>
            <person name="Badalamenti J.P."/>
            <person name="Krajmalnik-Brown R."/>
            <person name="Torres C.I."/>
            <person name="Bond D.R."/>
        </authorList>
    </citation>
    <scope>NUCLEOTIDE SEQUENCE [LARGE SCALE GENOMIC DNA]</scope>
    <source>
        <strain evidence="1 2">Red1</strain>
    </source>
</reference>
<dbReference type="STRING" id="483547.GSUB_09725"/>
<protein>
    <submittedName>
        <fullName evidence="1">Uncharacterized protein</fullName>
    </submittedName>
</protein>
<name>A0A0B5FT28_9BACT</name>
<sequence length="68" mass="7876">MSAGRLLAALRRVGREFNLEFEYKKPAQLGRRISNDLDVIRDAGFDIDRQRNAHTKNFECRIVKTANL</sequence>
<dbReference type="Proteomes" id="UP000035036">
    <property type="component" value="Chromosome"/>
</dbReference>
<evidence type="ECO:0000313" key="2">
    <source>
        <dbReference type="Proteomes" id="UP000035036"/>
    </source>
</evidence>
<gene>
    <name evidence="1" type="ORF">GSUB_09725</name>
</gene>
<dbReference type="HOGENOM" id="CLU_2787977_0_0_7"/>
<keyword evidence="2" id="KW-1185">Reference proteome</keyword>
<accession>A0A0B5FT28</accession>
<dbReference type="KEGG" id="gsb:GSUB_09725"/>
<dbReference type="AlphaFoldDB" id="A0A0B5FT28"/>